<protein>
    <submittedName>
        <fullName evidence="3">Chaperonin GroEL</fullName>
    </submittedName>
</protein>
<comment type="similarity">
    <text evidence="1">Belongs to the chaperonin (HSP60) family.</text>
</comment>
<name>A0A0F7L5E6_9VIRU</name>
<dbReference type="SUPFAM" id="SSF52029">
    <property type="entry name" value="GroEL apical domain-like"/>
    <property type="match status" value="1"/>
</dbReference>
<sequence>MKKIIKVGVEARTELAKGAKSLSEMVGQTMGPYGQNVFLEKGDAPTNDGVSIAREFDLPDEVQNKGVKAIRESAIKTVDEVGDGTSSVIVFANAVYETLSKSLGKEGVIGSKKPSELKQQLMKEKDEVAQKLKDISTPIDTVEQLIDSARVSVEDDEMGKLIGEAQWKIGKSGYLLAEQTAERTSSVEITKGIRIDNGFGTSQIITNQEKQTLEVEDTKIILTSFSIKNLADWQKVMKVCDMIWKTTSGEKIASFPITIIARAWTDETISYCLQNINKGAKIYPLSAPYVNMQERFKDLQAVLGGRFIDSESSELEDIQLSDVGFAKKIVARRYDAVITGIDDIITDLRITQRVKELQATLDGSQSEFEKKQLSERMAQLTNGFGIVKVGSPSDMERKRLFDKCEDAVNAVRVALQSGTVKGAGLAFKEISELLPSSYLLKRPLLSIYEQIMFNAPSNFVVEDYVRDPLAVMLCVLEKGCESASTLATAGGAIVAKNPESLDEIFKRQATQ</sequence>
<dbReference type="Pfam" id="PF00118">
    <property type="entry name" value="Cpn60_TCP1"/>
    <property type="match status" value="1"/>
</dbReference>
<dbReference type="InterPro" id="IPR027410">
    <property type="entry name" value="TCP-1-like_intermed_sf"/>
</dbReference>
<dbReference type="PRINTS" id="PR00298">
    <property type="entry name" value="CHAPERONIN60"/>
</dbReference>
<reference evidence="3" key="2">
    <citation type="submission" date="2015-03" db="EMBL/GenBank/DDBJ databases">
        <authorList>
            <person name="Chow C.-E.T."/>
            <person name="Winget D.M."/>
            <person name="White R.A.III."/>
            <person name="Hallam S.J."/>
            <person name="Suttle C.A."/>
        </authorList>
    </citation>
    <scope>NUCLEOTIDE SEQUENCE</scope>
    <source>
        <strain evidence="3">Oxic1_3</strain>
    </source>
</reference>
<proteinExistence type="inferred from homology"/>
<dbReference type="InterPro" id="IPR001844">
    <property type="entry name" value="Cpn60/GroEL"/>
</dbReference>
<dbReference type="InterPro" id="IPR002423">
    <property type="entry name" value="Cpn60/GroEL/TCP-1"/>
</dbReference>
<dbReference type="GO" id="GO:0005524">
    <property type="term" value="F:ATP binding"/>
    <property type="evidence" value="ECO:0007669"/>
    <property type="project" value="InterPro"/>
</dbReference>
<dbReference type="PANTHER" id="PTHR45633">
    <property type="entry name" value="60 KDA HEAT SHOCK PROTEIN, MITOCHONDRIAL"/>
    <property type="match status" value="1"/>
</dbReference>
<evidence type="ECO:0000256" key="2">
    <source>
        <dbReference type="ARBA" id="ARBA00023186"/>
    </source>
</evidence>
<dbReference type="GO" id="GO:0042026">
    <property type="term" value="P:protein refolding"/>
    <property type="evidence" value="ECO:0007669"/>
    <property type="project" value="InterPro"/>
</dbReference>
<accession>A0A0F7L5E6</accession>
<evidence type="ECO:0000313" key="3">
    <source>
        <dbReference type="EMBL" id="AKH47759.1"/>
    </source>
</evidence>
<reference evidence="3" key="1">
    <citation type="journal article" date="2015" name="Front. Microbiol.">
        <title>Combining genomic sequencing methods to explore viral diversity and reveal potential virus-host interactions.</title>
        <authorList>
            <person name="Chow C.E."/>
            <person name="Winget D.M."/>
            <person name="White R.A.III."/>
            <person name="Hallam S.J."/>
            <person name="Suttle C.A."/>
        </authorList>
    </citation>
    <scope>NUCLEOTIDE SEQUENCE</scope>
    <source>
        <strain evidence="3">Oxic1_3</strain>
    </source>
</reference>
<dbReference type="Gene3D" id="3.50.7.10">
    <property type="entry name" value="GroEL"/>
    <property type="match status" value="1"/>
</dbReference>
<organism evidence="3">
    <name type="scientific">uncultured marine virus</name>
    <dbReference type="NCBI Taxonomy" id="186617"/>
    <lineage>
        <taxon>Viruses</taxon>
        <taxon>environmental samples</taxon>
    </lineage>
</organism>
<dbReference type="InterPro" id="IPR027409">
    <property type="entry name" value="GroEL-like_apical_dom_sf"/>
</dbReference>
<dbReference type="Gene3D" id="1.10.560.10">
    <property type="entry name" value="GroEL-like equatorial domain"/>
    <property type="match status" value="1"/>
</dbReference>
<dbReference type="GO" id="GO:0140662">
    <property type="term" value="F:ATP-dependent protein folding chaperone"/>
    <property type="evidence" value="ECO:0007669"/>
    <property type="project" value="InterPro"/>
</dbReference>
<dbReference type="InterPro" id="IPR027413">
    <property type="entry name" value="GROEL-like_equatorial_sf"/>
</dbReference>
<evidence type="ECO:0000256" key="1">
    <source>
        <dbReference type="ARBA" id="ARBA00006607"/>
    </source>
</evidence>
<dbReference type="SUPFAM" id="SSF48592">
    <property type="entry name" value="GroEL equatorial domain-like"/>
    <property type="match status" value="1"/>
</dbReference>
<keyword evidence="2" id="KW-0143">Chaperone</keyword>
<dbReference type="EMBL" id="KR029598">
    <property type="protein sequence ID" value="AKH47759.1"/>
    <property type="molecule type" value="Genomic_DNA"/>
</dbReference>
<dbReference type="Gene3D" id="3.30.260.10">
    <property type="entry name" value="TCP-1-like chaperonin intermediate domain"/>
    <property type="match status" value="1"/>
</dbReference>